<accession>A0A853JBT8</accession>
<keyword evidence="7" id="KW-1133">Transmembrane helix</keyword>
<evidence type="ECO:0000313" key="13">
    <source>
        <dbReference type="Proteomes" id="UP000578091"/>
    </source>
</evidence>
<dbReference type="EMBL" id="JACCKA010000051">
    <property type="protein sequence ID" value="NZA26305.1"/>
    <property type="molecule type" value="Genomic_DNA"/>
</dbReference>
<dbReference type="InterPro" id="IPR012902">
    <property type="entry name" value="N_methyl_site"/>
</dbReference>
<keyword evidence="8" id="KW-0472">Membrane</keyword>
<comment type="caution">
    <text evidence="12">The sequence shown here is derived from an EMBL/GenBank/DDBJ whole genome shotgun (WGS) entry which is preliminary data.</text>
</comment>
<evidence type="ECO:0000256" key="3">
    <source>
        <dbReference type="ARBA" id="ARBA00022475"/>
    </source>
</evidence>
<dbReference type="RefSeq" id="WP_180678143.1">
    <property type="nucleotide sequence ID" value="NZ_JACCKA010000051.1"/>
</dbReference>
<keyword evidence="4" id="KW-0488">Methylation</keyword>
<proteinExistence type="inferred from homology"/>
<dbReference type="Proteomes" id="UP000578091">
    <property type="component" value="Unassembled WGS sequence"/>
</dbReference>
<evidence type="ECO:0000256" key="1">
    <source>
        <dbReference type="ARBA" id="ARBA00004377"/>
    </source>
</evidence>
<organism evidence="12 13">
    <name type="scientific">Luteimonas salinisoli</name>
    <dbReference type="NCBI Taxonomy" id="2752307"/>
    <lineage>
        <taxon>Bacteria</taxon>
        <taxon>Pseudomonadati</taxon>
        <taxon>Pseudomonadota</taxon>
        <taxon>Gammaproteobacteria</taxon>
        <taxon>Lysobacterales</taxon>
        <taxon>Lysobacteraceae</taxon>
        <taxon>Luteimonas</taxon>
    </lineage>
</organism>
<keyword evidence="6" id="KW-0812">Transmembrane</keyword>
<evidence type="ECO:0000256" key="8">
    <source>
        <dbReference type="ARBA" id="ARBA00023136"/>
    </source>
</evidence>
<evidence type="ECO:0000313" key="12">
    <source>
        <dbReference type="EMBL" id="NZA26305.1"/>
    </source>
</evidence>
<dbReference type="PROSITE" id="PS00409">
    <property type="entry name" value="PROKAR_NTER_METHYL"/>
    <property type="match status" value="1"/>
</dbReference>
<evidence type="ECO:0000256" key="5">
    <source>
        <dbReference type="ARBA" id="ARBA00022519"/>
    </source>
</evidence>
<keyword evidence="3" id="KW-1003">Cell membrane</keyword>
<evidence type="ECO:0000256" key="4">
    <source>
        <dbReference type="ARBA" id="ARBA00022481"/>
    </source>
</evidence>
<reference evidence="12 13" key="1">
    <citation type="submission" date="2020-07" db="EMBL/GenBank/DDBJ databases">
        <title>Luteimonas sp. SJ-92.</title>
        <authorList>
            <person name="Huang X.-X."/>
            <person name="Xu L."/>
            <person name="Sun J.-Q."/>
        </authorList>
    </citation>
    <scope>NUCLEOTIDE SEQUENCE [LARGE SCALE GENOMIC DNA]</scope>
    <source>
        <strain evidence="12 13">SJ-92</strain>
    </source>
</reference>
<dbReference type="Pfam" id="PF07963">
    <property type="entry name" value="N_methyl"/>
    <property type="match status" value="1"/>
</dbReference>
<dbReference type="GO" id="GO:0015627">
    <property type="term" value="C:type II protein secretion system complex"/>
    <property type="evidence" value="ECO:0007669"/>
    <property type="project" value="InterPro"/>
</dbReference>
<evidence type="ECO:0000256" key="9">
    <source>
        <dbReference type="ARBA" id="ARBA00025772"/>
    </source>
</evidence>
<sequence length="176" mass="19100">MTRKHAGFTLIEAMTGLAIVALALAFGLPAFGDALQRHRVATALHLIGADLAMARSSAIAGRADVVVCPRTAQLRCRNDRDWREGWMVFRDPDGDRQPDHPEQILRASDAPRGAARHLGLRSSRHFVRYRPDGRSLGTNFSVAVCSEGGLAGKVIVSNLGRVRSERPARPTRCPGA</sequence>
<dbReference type="Pfam" id="PF12019">
    <property type="entry name" value="GspH"/>
    <property type="match status" value="1"/>
</dbReference>
<evidence type="ECO:0000256" key="2">
    <source>
        <dbReference type="ARBA" id="ARBA00021549"/>
    </source>
</evidence>
<dbReference type="InterPro" id="IPR022346">
    <property type="entry name" value="T2SS_GspH"/>
</dbReference>
<gene>
    <name evidence="12" type="ORF">H0E84_07890</name>
</gene>
<evidence type="ECO:0000256" key="7">
    <source>
        <dbReference type="ARBA" id="ARBA00022989"/>
    </source>
</evidence>
<keyword evidence="5" id="KW-0997">Cell inner membrane</keyword>
<name>A0A853JBT8_9GAMM</name>
<evidence type="ECO:0000259" key="11">
    <source>
        <dbReference type="Pfam" id="PF12019"/>
    </source>
</evidence>
<dbReference type="InterPro" id="IPR045584">
    <property type="entry name" value="Pilin-like"/>
</dbReference>
<dbReference type="Gene3D" id="3.55.40.10">
    <property type="entry name" value="minor pseudopilin epsh domain"/>
    <property type="match status" value="1"/>
</dbReference>
<feature type="domain" description="General secretion pathway GspH" evidence="11">
    <location>
        <begin position="48"/>
        <end position="160"/>
    </location>
</feature>
<evidence type="ECO:0000256" key="6">
    <source>
        <dbReference type="ARBA" id="ARBA00022692"/>
    </source>
</evidence>
<keyword evidence="13" id="KW-1185">Reference proteome</keyword>
<comment type="subcellular location">
    <subcellularLocation>
        <location evidence="1">Cell inner membrane</location>
        <topology evidence="1">Single-pass membrane protein</topology>
    </subcellularLocation>
</comment>
<evidence type="ECO:0000256" key="10">
    <source>
        <dbReference type="ARBA" id="ARBA00030775"/>
    </source>
</evidence>
<dbReference type="NCBIfam" id="TIGR02532">
    <property type="entry name" value="IV_pilin_GFxxxE"/>
    <property type="match status" value="1"/>
</dbReference>
<dbReference type="AlphaFoldDB" id="A0A853JBT8"/>
<comment type="similarity">
    <text evidence="9">Belongs to the GSP H family.</text>
</comment>
<dbReference type="GO" id="GO:0015628">
    <property type="term" value="P:protein secretion by the type II secretion system"/>
    <property type="evidence" value="ECO:0007669"/>
    <property type="project" value="InterPro"/>
</dbReference>
<dbReference type="SUPFAM" id="SSF54523">
    <property type="entry name" value="Pili subunits"/>
    <property type="match status" value="1"/>
</dbReference>
<protein>
    <recommendedName>
        <fullName evidence="2">Type II secretion system protein H</fullName>
    </recommendedName>
    <alternativeName>
        <fullName evidence="10">General secretion pathway protein H</fullName>
    </alternativeName>
</protein>
<dbReference type="GO" id="GO:0005886">
    <property type="term" value="C:plasma membrane"/>
    <property type="evidence" value="ECO:0007669"/>
    <property type="project" value="UniProtKB-SubCell"/>
</dbReference>